<dbReference type="RefSeq" id="WP_311686915.1">
    <property type="nucleotide sequence ID" value="NZ_JAVRHM010000025.1"/>
</dbReference>
<protein>
    <submittedName>
        <fullName evidence="1">SDR family oxidoreductase</fullName>
    </submittedName>
</protein>
<dbReference type="Pfam" id="PF13561">
    <property type="entry name" value="adh_short_C2"/>
    <property type="match status" value="1"/>
</dbReference>
<evidence type="ECO:0000313" key="1">
    <source>
        <dbReference type="EMBL" id="MDT0691456.1"/>
    </source>
</evidence>
<organism evidence="1 2">
    <name type="scientific">Autumnicola patrickiae</name>
    <dbReference type="NCBI Taxonomy" id="3075591"/>
    <lineage>
        <taxon>Bacteria</taxon>
        <taxon>Pseudomonadati</taxon>
        <taxon>Bacteroidota</taxon>
        <taxon>Flavobacteriia</taxon>
        <taxon>Flavobacteriales</taxon>
        <taxon>Flavobacteriaceae</taxon>
        <taxon>Autumnicola</taxon>
    </lineage>
</organism>
<reference evidence="1 2" key="1">
    <citation type="submission" date="2023-09" db="EMBL/GenBank/DDBJ databases">
        <authorList>
            <person name="Rey-Velasco X."/>
        </authorList>
    </citation>
    <scope>NUCLEOTIDE SEQUENCE [LARGE SCALE GENOMIC DNA]</scope>
    <source>
        <strain evidence="1 2">F188</strain>
    </source>
</reference>
<dbReference type="EMBL" id="JAVRHM010000025">
    <property type="protein sequence ID" value="MDT0691456.1"/>
    <property type="molecule type" value="Genomic_DNA"/>
</dbReference>
<dbReference type="InterPro" id="IPR036291">
    <property type="entry name" value="NAD(P)-bd_dom_sf"/>
</dbReference>
<accession>A0ABU3E635</accession>
<proteinExistence type="predicted"/>
<dbReference type="SUPFAM" id="SSF51735">
    <property type="entry name" value="NAD(P)-binding Rossmann-fold domains"/>
    <property type="match status" value="1"/>
</dbReference>
<sequence length="48" mass="5319">MAWVKALNRLGNPDEVANAVLFLPSDEASFNMGTELLVDGEYTTYARK</sequence>
<comment type="caution">
    <text evidence="1">The sequence shown here is derived from an EMBL/GenBank/DDBJ whole genome shotgun (WGS) entry which is preliminary data.</text>
</comment>
<evidence type="ECO:0000313" key="2">
    <source>
        <dbReference type="Proteomes" id="UP001261624"/>
    </source>
</evidence>
<dbReference type="InterPro" id="IPR002347">
    <property type="entry name" value="SDR_fam"/>
</dbReference>
<dbReference type="Gene3D" id="3.40.50.720">
    <property type="entry name" value="NAD(P)-binding Rossmann-like Domain"/>
    <property type="match status" value="1"/>
</dbReference>
<gene>
    <name evidence="1" type="ORF">RM549_16800</name>
</gene>
<keyword evidence="2" id="KW-1185">Reference proteome</keyword>
<dbReference type="Proteomes" id="UP001261624">
    <property type="component" value="Unassembled WGS sequence"/>
</dbReference>
<name>A0ABU3E635_9FLAO</name>